<organism evidence="4 5">
    <name type="scientific">Musa troglodytarum</name>
    <name type="common">fe'i banana</name>
    <dbReference type="NCBI Taxonomy" id="320322"/>
    <lineage>
        <taxon>Eukaryota</taxon>
        <taxon>Viridiplantae</taxon>
        <taxon>Streptophyta</taxon>
        <taxon>Embryophyta</taxon>
        <taxon>Tracheophyta</taxon>
        <taxon>Spermatophyta</taxon>
        <taxon>Magnoliopsida</taxon>
        <taxon>Liliopsida</taxon>
        <taxon>Zingiberales</taxon>
        <taxon>Musaceae</taxon>
        <taxon>Musa</taxon>
    </lineage>
</organism>
<proteinExistence type="predicted"/>
<keyword evidence="4" id="KW-0808">Transferase</keyword>
<dbReference type="GO" id="GO:0005524">
    <property type="term" value="F:ATP binding"/>
    <property type="evidence" value="ECO:0007669"/>
    <property type="project" value="UniProtKB-KW"/>
</dbReference>
<gene>
    <name evidence="4" type="ORF">MUK42_32796</name>
</gene>
<dbReference type="EMBL" id="CP097504">
    <property type="protein sequence ID" value="URD88932.1"/>
    <property type="molecule type" value="Genomic_DNA"/>
</dbReference>
<dbReference type="SUPFAM" id="SSF56112">
    <property type="entry name" value="Protein kinase-like (PK-like)"/>
    <property type="match status" value="1"/>
</dbReference>
<dbReference type="InterPro" id="IPR000719">
    <property type="entry name" value="Prot_kinase_dom"/>
</dbReference>
<dbReference type="GO" id="GO:0005886">
    <property type="term" value="C:plasma membrane"/>
    <property type="evidence" value="ECO:0007669"/>
    <property type="project" value="TreeGrafter"/>
</dbReference>
<evidence type="ECO:0000313" key="4">
    <source>
        <dbReference type="EMBL" id="URD88932.1"/>
    </source>
</evidence>
<dbReference type="GO" id="GO:0004674">
    <property type="term" value="F:protein serine/threonine kinase activity"/>
    <property type="evidence" value="ECO:0007669"/>
    <property type="project" value="TreeGrafter"/>
</dbReference>
<dbReference type="InterPro" id="IPR045274">
    <property type="entry name" value="WAK-like"/>
</dbReference>
<keyword evidence="1" id="KW-0547">Nucleotide-binding</keyword>
<dbReference type="OrthoDB" id="684810at2759"/>
<reference evidence="4" key="1">
    <citation type="submission" date="2022-05" db="EMBL/GenBank/DDBJ databases">
        <title>The Musa troglodytarum L. genome provides insights into the mechanism of non-climacteric behaviour and enrichment of carotenoids.</title>
        <authorList>
            <person name="Wang J."/>
        </authorList>
    </citation>
    <scope>NUCLEOTIDE SEQUENCE</scope>
    <source>
        <tissue evidence="4">Leaf</tissue>
    </source>
</reference>
<name>A0A9E7F797_9LILI</name>
<dbReference type="Gene3D" id="1.10.510.10">
    <property type="entry name" value="Transferase(Phosphotransferase) domain 1"/>
    <property type="match status" value="1"/>
</dbReference>
<accession>A0A9E7F797</accession>
<keyword evidence="4" id="KW-0418">Kinase</keyword>
<dbReference type="InterPro" id="IPR011009">
    <property type="entry name" value="Kinase-like_dom_sf"/>
</dbReference>
<evidence type="ECO:0000259" key="3">
    <source>
        <dbReference type="PROSITE" id="PS50011"/>
    </source>
</evidence>
<keyword evidence="4" id="KW-0675">Receptor</keyword>
<protein>
    <submittedName>
        <fullName evidence="4">OsWAK receptor-like protein kinase</fullName>
    </submittedName>
</protein>
<keyword evidence="5" id="KW-1185">Reference proteome</keyword>
<dbReference type="GO" id="GO:0007166">
    <property type="term" value="P:cell surface receptor signaling pathway"/>
    <property type="evidence" value="ECO:0007669"/>
    <property type="project" value="InterPro"/>
</dbReference>
<dbReference type="PROSITE" id="PS50011">
    <property type="entry name" value="PROTEIN_KINASE_DOM"/>
    <property type="match status" value="1"/>
</dbReference>
<keyword evidence="2" id="KW-0067">ATP-binding</keyword>
<dbReference type="PANTHER" id="PTHR27005:SF283">
    <property type="entry name" value="OS02G0633066 PROTEIN"/>
    <property type="match status" value="1"/>
</dbReference>
<evidence type="ECO:0000256" key="1">
    <source>
        <dbReference type="ARBA" id="ARBA00022741"/>
    </source>
</evidence>
<dbReference type="PANTHER" id="PTHR27005">
    <property type="entry name" value="WALL-ASSOCIATED RECEPTOR KINASE-LIKE 21"/>
    <property type="match status" value="1"/>
</dbReference>
<dbReference type="Proteomes" id="UP001055439">
    <property type="component" value="Chromosome 2"/>
</dbReference>
<evidence type="ECO:0000313" key="5">
    <source>
        <dbReference type="Proteomes" id="UP001055439"/>
    </source>
</evidence>
<dbReference type="AlphaFoldDB" id="A0A9E7F797"/>
<sequence>MFRSPNNLWDDHFMTEVSDFGASRFILLDQTHIITATQGTFGYLDAEYYQTSQLMKNNDVYSFRVILLVLLIGKNLSFPQNKQNVSMYFLAMRETLVSVESRILMMKSIGEIFVLIYFVEISVQE</sequence>
<evidence type="ECO:0000256" key="2">
    <source>
        <dbReference type="ARBA" id="ARBA00022840"/>
    </source>
</evidence>
<feature type="domain" description="Protein kinase" evidence="3">
    <location>
        <begin position="1"/>
        <end position="125"/>
    </location>
</feature>